<feature type="domain" description="PPC" evidence="2">
    <location>
        <begin position="37"/>
        <end position="173"/>
    </location>
</feature>
<dbReference type="SUPFAM" id="SSF117856">
    <property type="entry name" value="AF0104/ALDC/Ptd012-like"/>
    <property type="match status" value="1"/>
</dbReference>
<proteinExistence type="predicted"/>
<accession>A0ABU5IMH3</accession>
<evidence type="ECO:0000256" key="1">
    <source>
        <dbReference type="SAM" id="SignalP"/>
    </source>
</evidence>
<keyword evidence="4" id="KW-1185">Reference proteome</keyword>
<dbReference type="Gene3D" id="3.30.1330.80">
    <property type="entry name" value="Hypothetical protein, similar to alpha- acetolactate decarboxylase, domain 2"/>
    <property type="match status" value="1"/>
</dbReference>
<name>A0ABU5IMH3_9BURK</name>
<dbReference type="EMBL" id="JAXOJX010000058">
    <property type="protein sequence ID" value="MDZ5460088.1"/>
    <property type="molecule type" value="Genomic_DNA"/>
</dbReference>
<dbReference type="PROSITE" id="PS51742">
    <property type="entry name" value="PPC"/>
    <property type="match status" value="1"/>
</dbReference>
<sequence>MTFTRMFKALRCSLLAFALPGLHAGAASAQDLDGKYIRTPTGYLMVLRNGDNVLAHLERLAIAEKIPSASFVGIGFMREATFGFYDFGRKAFDPRTFNNVELAHMTGTIAWKEGKPSIHAHGIVTDGSFASQGGHLLGLTVGTGSSEITVVLHPDRLERFVDPQISANVLGLPGHP</sequence>
<dbReference type="Pfam" id="PF03479">
    <property type="entry name" value="PCC"/>
    <property type="match status" value="1"/>
</dbReference>
<dbReference type="GO" id="GO:0003677">
    <property type="term" value="F:DNA binding"/>
    <property type="evidence" value="ECO:0007669"/>
    <property type="project" value="UniProtKB-KW"/>
</dbReference>
<dbReference type="InterPro" id="IPR005175">
    <property type="entry name" value="PPC_dom"/>
</dbReference>
<protein>
    <submittedName>
        <fullName evidence="3">PPC domain-containing DNA-binding protein</fullName>
    </submittedName>
</protein>
<organism evidence="3 4">
    <name type="scientific">Azohydromonas lata</name>
    <dbReference type="NCBI Taxonomy" id="45677"/>
    <lineage>
        <taxon>Bacteria</taxon>
        <taxon>Pseudomonadati</taxon>
        <taxon>Pseudomonadota</taxon>
        <taxon>Betaproteobacteria</taxon>
        <taxon>Burkholderiales</taxon>
        <taxon>Sphaerotilaceae</taxon>
        <taxon>Azohydromonas</taxon>
    </lineage>
</organism>
<evidence type="ECO:0000259" key="2">
    <source>
        <dbReference type="PROSITE" id="PS51742"/>
    </source>
</evidence>
<feature type="chain" id="PRO_5047180502" evidence="1">
    <location>
        <begin position="30"/>
        <end position="176"/>
    </location>
</feature>
<dbReference type="Proteomes" id="UP001293718">
    <property type="component" value="Unassembled WGS sequence"/>
</dbReference>
<dbReference type="CDD" id="cd11378">
    <property type="entry name" value="DUF296"/>
    <property type="match status" value="1"/>
</dbReference>
<evidence type="ECO:0000313" key="4">
    <source>
        <dbReference type="Proteomes" id="UP001293718"/>
    </source>
</evidence>
<reference evidence="3 4" key="1">
    <citation type="submission" date="2023-11" db="EMBL/GenBank/DDBJ databases">
        <title>Draft genome of Azohydromonas lata strain H1 (DSM1123), a polyhydroxyalkanoate producer.</title>
        <authorList>
            <person name="Traversa D."/>
            <person name="D'Addabbo P."/>
            <person name="Pazzani C."/>
            <person name="Manzari C."/>
            <person name="Chiara M."/>
            <person name="Scrascia M."/>
        </authorList>
    </citation>
    <scope>NUCLEOTIDE SEQUENCE [LARGE SCALE GENOMIC DNA]</scope>
    <source>
        <strain evidence="3 4">H1</strain>
    </source>
</reference>
<evidence type="ECO:0000313" key="3">
    <source>
        <dbReference type="EMBL" id="MDZ5460088.1"/>
    </source>
</evidence>
<gene>
    <name evidence="3" type="ORF">SM757_26260</name>
</gene>
<comment type="caution">
    <text evidence="3">The sequence shown here is derived from an EMBL/GenBank/DDBJ whole genome shotgun (WGS) entry which is preliminary data.</text>
</comment>
<keyword evidence="3" id="KW-0238">DNA-binding</keyword>
<feature type="signal peptide" evidence="1">
    <location>
        <begin position="1"/>
        <end position="29"/>
    </location>
</feature>
<dbReference type="RefSeq" id="WP_322467654.1">
    <property type="nucleotide sequence ID" value="NZ_JAXOJX010000058.1"/>
</dbReference>
<keyword evidence="1" id="KW-0732">Signal</keyword>